<dbReference type="CDD" id="cd00038">
    <property type="entry name" value="CAP_ED"/>
    <property type="match status" value="2"/>
</dbReference>
<feature type="domain" description="PNPLA" evidence="20">
    <location>
        <begin position="1153"/>
        <end position="1317"/>
    </location>
</feature>
<evidence type="ECO:0000259" key="20">
    <source>
        <dbReference type="PROSITE" id="PS51635"/>
    </source>
</evidence>
<keyword evidence="12 16" id="KW-0472">Membrane</keyword>
<protein>
    <recommendedName>
        <fullName evidence="4 16">Lysophospholipase NTE1</fullName>
        <ecNumber evidence="3 16">3.1.1.5</ecNumber>
    </recommendedName>
    <alternativeName>
        <fullName evidence="16">Intracellular phospholipase B</fullName>
    </alternativeName>
</protein>
<feature type="region of interest" description="Disordered" evidence="17">
    <location>
        <begin position="431"/>
        <end position="490"/>
    </location>
</feature>
<evidence type="ECO:0000259" key="19">
    <source>
        <dbReference type="PROSITE" id="PS50042"/>
    </source>
</evidence>
<keyword evidence="10 16" id="KW-1133">Transmembrane helix</keyword>
<dbReference type="InterPro" id="IPR016035">
    <property type="entry name" value="Acyl_Trfase/lysoPLipase"/>
</dbReference>
<evidence type="ECO:0000256" key="15">
    <source>
        <dbReference type="PROSITE-ProRule" id="PRU01161"/>
    </source>
</evidence>
<evidence type="ECO:0000256" key="14">
    <source>
        <dbReference type="ARBA" id="ARBA00049531"/>
    </source>
</evidence>
<comment type="function">
    <text evidence="13">Intracellular phospholipase B that catalyzes the double deacylation of phosphatidylcholine (PC) to glycerophosphocholine (GroPCho). Plays an important role in membrane lipid homeostasis. Responsible for the rapid PC turnover in response to inositol, elevated temperatures, or when choline is present in the growth medium.</text>
</comment>
<feature type="domain" description="Cyclic nucleotide-binding" evidence="19">
    <location>
        <begin position="675"/>
        <end position="767"/>
    </location>
</feature>
<evidence type="ECO:0000256" key="10">
    <source>
        <dbReference type="ARBA" id="ARBA00022989"/>
    </source>
</evidence>
<dbReference type="SUPFAM" id="SSF52151">
    <property type="entry name" value="FabD/lysophospholipase-like"/>
    <property type="match status" value="1"/>
</dbReference>
<evidence type="ECO:0000256" key="3">
    <source>
        <dbReference type="ARBA" id="ARBA00013274"/>
    </source>
</evidence>
<feature type="compositionally biased region" description="Basic and acidic residues" evidence="17">
    <location>
        <begin position="477"/>
        <end position="490"/>
    </location>
</feature>
<dbReference type="Proteomes" id="UP000094385">
    <property type="component" value="Unassembled WGS sequence"/>
</dbReference>
<feature type="short sequence motif" description="GXGXXG" evidence="15">
    <location>
        <begin position="1157"/>
        <end position="1162"/>
    </location>
</feature>
<dbReference type="SMART" id="SM00100">
    <property type="entry name" value="cNMP"/>
    <property type="match status" value="2"/>
</dbReference>
<feature type="compositionally biased region" description="Low complexity" evidence="17">
    <location>
        <begin position="510"/>
        <end position="529"/>
    </location>
</feature>
<feature type="region of interest" description="Disordered" evidence="17">
    <location>
        <begin position="261"/>
        <end position="285"/>
    </location>
</feature>
<dbReference type="Pfam" id="PF01734">
    <property type="entry name" value="Patatin"/>
    <property type="match status" value="1"/>
</dbReference>
<evidence type="ECO:0000256" key="6">
    <source>
        <dbReference type="ARBA" id="ARBA00022737"/>
    </source>
</evidence>
<dbReference type="SUPFAM" id="SSF51206">
    <property type="entry name" value="cAMP-binding domain-like"/>
    <property type="match status" value="3"/>
</dbReference>
<evidence type="ECO:0000256" key="16">
    <source>
        <dbReference type="RuleBase" id="RU362043"/>
    </source>
</evidence>
<dbReference type="OrthoDB" id="421051at2759"/>
<dbReference type="FunFam" id="2.60.120.10:FF:000062">
    <property type="entry name" value="Lysophospholipase NTE1"/>
    <property type="match status" value="1"/>
</dbReference>
<evidence type="ECO:0000256" key="9">
    <source>
        <dbReference type="ARBA" id="ARBA00022963"/>
    </source>
</evidence>
<evidence type="ECO:0000256" key="17">
    <source>
        <dbReference type="SAM" id="MobiDB-lite"/>
    </source>
</evidence>
<feature type="transmembrane region" description="Helical" evidence="16">
    <location>
        <begin position="61"/>
        <end position="81"/>
    </location>
</feature>
<dbReference type="GO" id="GO:0005789">
    <property type="term" value="C:endoplasmic reticulum membrane"/>
    <property type="evidence" value="ECO:0007669"/>
    <property type="project" value="UniProtKB-SubCell"/>
</dbReference>
<proteinExistence type="inferred from homology"/>
<feature type="compositionally biased region" description="Basic and acidic residues" evidence="17">
    <location>
        <begin position="443"/>
        <end position="458"/>
    </location>
</feature>
<keyword evidence="11 15" id="KW-0443">Lipid metabolism</keyword>
<comment type="catalytic activity">
    <reaction evidence="14 16">
        <text>a 1-acyl-sn-glycero-3-phosphocholine + H2O = sn-glycerol 3-phosphocholine + a fatty acid + H(+)</text>
        <dbReference type="Rhea" id="RHEA:15177"/>
        <dbReference type="ChEBI" id="CHEBI:15377"/>
        <dbReference type="ChEBI" id="CHEBI:15378"/>
        <dbReference type="ChEBI" id="CHEBI:16870"/>
        <dbReference type="ChEBI" id="CHEBI:28868"/>
        <dbReference type="ChEBI" id="CHEBI:58168"/>
        <dbReference type="EC" id="3.1.1.5"/>
    </reaction>
</comment>
<dbReference type="FunFam" id="3.40.1090.10:FF:000013">
    <property type="entry name" value="Lysophospholipase NTE1"/>
    <property type="match status" value="1"/>
</dbReference>
<accession>A0A1E3Q5H6</accession>
<keyword evidence="18" id="KW-0732">Signal</keyword>
<feature type="compositionally biased region" description="Polar residues" evidence="17">
    <location>
        <begin position="261"/>
        <end position="271"/>
    </location>
</feature>
<evidence type="ECO:0000256" key="2">
    <source>
        <dbReference type="ARBA" id="ARBA00006636"/>
    </source>
</evidence>
<dbReference type="EMBL" id="KV454294">
    <property type="protein sequence ID" value="ODQ72933.1"/>
    <property type="molecule type" value="Genomic_DNA"/>
</dbReference>
<evidence type="ECO:0000256" key="4">
    <source>
        <dbReference type="ARBA" id="ARBA00018317"/>
    </source>
</evidence>
<evidence type="ECO:0000313" key="22">
    <source>
        <dbReference type="Proteomes" id="UP000094385"/>
    </source>
</evidence>
<organism evidence="21 22">
    <name type="scientific">Lipomyces starkeyi NRRL Y-11557</name>
    <dbReference type="NCBI Taxonomy" id="675824"/>
    <lineage>
        <taxon>Eukaryota</taxon>
        <taxon>Fungi</taxon>
        <taxon>Dikarya</taxon>
        <taxon>Ascomycota</taxon>
        <taxon>Saccharomycotina</taxon>
        <taxon>Lipomycetes</taxon>
        <taxon>Lipomycetales</taxon>
        <taxon>Lipomycetaceae</taxon>
        <taxon>Lipomyces</taxon>
    </lineage>
</organism>
<feature type="domain" description="Cyclic nucleotide-binding" evidence="19">
    <location>
        <begin position="795"/>
        <end position="881"/>
    </location>
</feature>
<keyword evidence="7 15" id="KW-0378">Hydrolase</keyword>
<dbReference type="InterPro" id="IPR056556">
    <property type="entry name" value="NTE1_P-loop_dom"/>
</dbReference>
<feature type="region of interest" description="Disordered" evidence="17">
    <location>
        <begin position="509"/>
        <end position="531"/>
    </location>
</feature>
<sequence length="1456" mass="161119">MPAVPLLLLSFLVERTVSQEISSNTSGDQILLTNASMHSAGVTDPNSSGILSKLIWLGPRIFVRLLTVCAYYVPAQVLALLGTSFSITLSFSSLLLIMAAFGAVVWAVVRYKYLNVYSRLPTEPHRQEPKLDMMFYPNALQRQYEKPGFASYLDEFFTGIKVFGYLEKPVFNELTRHVQTKKLIAGDTMLLEEEKGFCIVVDGDVQIYARTHDAEHTHHDDVDGDAEGGYQLLTEVKNGAPMSSLFTILSLFTEDIKVNTTRSPTSSATHDSLSEETLPIPSDPLISNVGSPKLLPIPNIPPLSEKVTSTVGPDESNTNSSVRQEGTRTTHSTAPGIIARASVDSTIAIIPAEAFRRLTRKYPKSAAHIVQVILARFQRVTFQTGHNYLGLTSEILKTEVAFNDLSRYELPNYLGEDAVARIKAQVEARRLSSEQDDEAAVESDSKVERTRNIGELKVSKNPSRRRGSAYVASSLQNRHDRASQLERGGDFNRVLPGDLVSNTSFSYRGSTSPSSSVLSPSPLLTSASPPARPAVHTQISTASLRSYGGLQFSDFNEPREQDKIDAVTKDDGEDIDNLKLAILECIFKALGVSSESVEGKSPISTSADTSPRLSVYENRRAQQRSNFNFRATGLGNLGPLAFDGINAGFVDDESVTSSFAQQSGSMQSYASIKKELLKDIEILHFTAGSRIVKQGEPNLGLYYVIDGFLDVRTQDRPGEYKTIYTIKPGGIGGYLGSISGYSSFVDILATTDVYIGFLAKEAMERLVDRQPVILLTMAKRLISILSRLILYLDFALEWVQVEAGEVLYRQGDEADSIYIVLNGRMRAIKESKGELVLVGEYGQGESVGELEVLTSSKRPSTLHAVRDTEVVRFPRMLFESLSMRHPAITIQISRIIASRVNCLVNNEVMNPLEVPSTTPKSGNFRTVAVVPVTSGLPVKEFGERLAKAFTLLGQTNVTLDQAAILKHLGRHSFNKFGKLKLSGYLTDLEERYQMVLYVADTGISSPWTVTCISQADCILLLANANADPSIGEYERMLIGMKTTARKELVLLHPDRYVPAGQTQSWLKSRIWIHSHHHVQMQFRNTVPRTTTAYFGSRFRDLKNKVQTTLQTELQKYRHTSRLSPASPVYTSNQTHKNDFARLARLLSGKAVGLVLGGGGARGLSHLGVIRALEEAGIPIDIVGGTSIGSFVGGLYARDADIVPIFGRLKKFSGRIGSLWRMFFDLTYPATSYTTGHEFNRGIWKAFGDARIEDFWLQYYNNTTNITHSRMEIHSAGYAWRYIRASMSLAGLLPPITDNGSMLLDGGYVDNLPVSHMKLLGTEVVFAVDVGSIDDTTPMTWGDSLSGFWVLFNRWNIFSRHPNVPSMAEIQARLAYVSSVGALEKAKSSPGCIYLRPPIDHYATLDFGKFEEIYRVGYDFAKEFLNNMQRDGKFPKIAGMSHFDGTSRRIIQRRNSI</sequence>
<dbReference type="Pfam" id="PF00027">
    <property type="entry name" value="cNMP_binding"/>
    <property type="match status" value="2"/>
</dbReference>
<feature type="signal peptide" evidence="18">
    <location>
        <begin position="1"/>
        <end position="18"/>
    </location>
</feature>
<evidence type="ECO:0000313" key="21">
    <source>
        <dbReference type="EMBL" id="ODQ72933.1"/>
    </source>
</evidence>
<feature type="active site" description="Nucleophile" evidence="15">
    <location>
        <position position="1186"/>
    </location>
</feature>
<dbReference type="InterPro" id="IPR018490">
    <property type="entry name" value="cNMP-bd_dom_sf"/>
</dbReference>
<dbReference type="EC" id="3.1.1.5" evidence="3 16"/>
<dbReference type="PROSITE" id="PS50042">
    <property type="entry name" value="CNMP_BINDING_3"/>
    <property type="match status" value="2"/>
</dbReference>
<evidence type="ECO:0000256" key="5">
    <source>
        <dbReference type="ARBA" id="ARBA00022692"/>
    </source>
</evidence>
<evidence type="ECO:0000256" key="13">
    <source>
        <dbReference type="ARBA" id="ARBA00024965"/>
    </source>
</evidence>
<dbReference type="PANTHER" id="PTHR14226:SF29">
    <property type="entry name" value="NEUROPATHY TARGET ESTERASE SWS"/>
    <property type="match status" value="1"/>
</dbReference>
<keyword evidence="5 16" id="KW-0812">Transmembrane</keyword>
<keyword evidence="8 16" id="KW-0256">Endoplasmic reticulum</keyword>
<dbReference type="GO" id="GO:0004622">
    <property type="term" value="F:phosphatidylcholine lysophospholipase activity"/>
    <property type="evidence" value="ECO:0007669"/>
    <property type="project" value="UniProtKB-EC"/>
</dbReference>
<dbReference type="Pfam" id="PF24179">
    <property type="entry name" value="NTE_Ploop"/>
    <property type="match status" value="1"/>
</dbReference>
<dbReference type="Gene3D" id="3.40.1090.10">
    <property type="entry name" value="Cytosolic phospholipase A2 catalytic domain"/>
    <property type="match status" value="2"/>
</dbReference>
<dbReference type="PROSITE" id="PS51635">
    <property type="entry name" value="PNPLA"/>
    <property type="match status" value="1"/>
</dbReference>
<keyword evidence="6" id="KW-0677">Repeat</keyword>
<comment type="subcellular location">
    <subcellularLocation>
        <location evidence="1">Endoplasmic reticulum membrane</location>
        <topology evidence="1">Multi-pass membrane protein</topology>
    </subcellularLocation>
</comment>
<dbReference type="InterPro" id="IPR014710">
    <property type="entry name" value="RmlC-like_jellyroll"/>
</dbReference>
<name>A0A1E3Q5H6_LIPST</name>
<feature type="region of interest" description="Disordered" evidence="17">
    <location>
        <begin position="300"/>
        <end position="333"/>
    </location>
</feature>
<evidence type="ECO:0000256" key="18">
    <source>
        <dbReference type="SAM" id="SignalP"/>
    </source>
</evidence>
<feature type="transmembrane region" description="Helical" evidence="16">
    <location>
        <begin position="88"/>
        <end position="109"/>
    </location>
</feature>
<dbReference type="GO" id="GO:0071071">
    <property type="term" value="P:regulation of phospholipid biosynthetic process"/>
    <property type="evidence" value="ECO:0007669"/>
    <property type="project" value="EnsemblFungi"/>
</dbReference>
<keyword evidence="22" id="KW-1185">Reference proteome</keyword>
<dbReference type="STRING" id="675824.A0A1E3Q5H6"/>
<dbReference type="InterPro" id="IPR002641">
    <property type="entry name" value="PNPLA_dom"/>
</dbReference>
<dbReference type="PROSITE" id="PS01237">
    <property type="entry name" value="UPF0028"/>
    <property type="match status" value="1"/>
</dbReference>
<feature type="short sequence motif" description="DGA/G" evidence="15">
    <location>
        <begin position="1304"/>
        <end position="1306"/>
    </location>
</feature>
<dbReference type="Gene3D" id="2.60.120.10">
    <property type="entry name" value="Jelly Rolls"/>
    <property type="match status" value="3"/>
</dbReference>
<gene>
    <name evidence="21" type="ORF">LIPSTDRAFT_71208</name>
</gene>
<feature type="chain" id="PRO_5009134104" description="Lysophospholipase NTE1" evidence="18">
    <location>
        <begin position="19"/>
        <end position="1456"/>
    </location>
</feature>
<dbReference type="InterPro" id="IPR050301">
    <property type="entry name" value="NTE"/>
</dbReference>
<dbReference type="GO" id="GO:0034638">
    <property type="term" value="P:phosphatidylcholine catabolic process"/>
    <property type="evidence" value="ECO:0007669"/>
    <property type="project" value="EnsemblFungi"/>
</dbReference>
<comment type="similarity">
    <text evidence="2 16">Belongs to the NTE family.</text>
</comment>
<dbReference type="InterPro" id="IPR001423">
    <property type="entry name" value="LysoPLipase_patatin_CS"/>
</dbReference>
<dbReference type="InterPro" id="IPR000595">
    <property type="entry name" value="cNMP-bd_dom"/>
</dbReference>
<evidence type="ECO:0000256" key="1">
    <source>
        <dbReference type="ARBA" id="ARBA00004477"/>
    </source>
</evidence>
<evidence type="ECO:0000256" key="11">
    <source>
        <dbReference type="ARBA" id="ARBA00023098"/>
    </source>
</evidence>
<evidence type="ECO:0000256" key="7">
    <source>
        <dbReference type="ARBA" id="ARBA00022801"/>
    </source>
</evidence>
<keyword evidence="9 15" id="KW-0442">Lipid degradation</keyword>
<evidence type="ECO:0000256" key="12">
    <source>
        <dbReference type="ARBA" id="ARBA00023136"/>
    </source>
</evidence>
<reference evidence="21 22" key="1">
    <citation type="journal article" date="2016" name="Proc. Natl. Acad. Sci. U.S.A.">
        <title>Comparative genomics of biotechnologically important yeasts.</title>
        <authorList>
            <person name="Riley R."/>
            <person name="Haridas S."/>
            <person name="Wolfe K.H."/>
            <person name="Lopes M.R."/>
            <person name="Hittinger C.T."/>
            <person name="Goeker M."/>
            <person name="Salamov A.A."/>
            <person name="Wisecaver J.H."/>
            <person name="Long T.M."/>
            <person name="Calvey C.H."/>
            <person name="Aerts A.L."/>
            <person name="Barry K.W."/>
            <person name="Choi C."/>
            <person name="Clum A."/>
            <person name="Coughlan A.Y."/>
            <person name="Deshpande S."/>
            <person name="Douglass A.P."/>
            <person name="Hanson S.J."/>
            <person name="Klenk H.-P."/>
            <person name="LaButti K.M."/>
            <person name="Lapidus A."/>
            <person name="Lindquist E.A."/>
            <person name="Lipzen A.M."/>
            <person name="Meier-Kolthoff J.P."/>
            <person name="Ohm R.A."/>
            <person name="Otillar R.P."/>
            <person name="Pangilinan J.L."/>
            <person name="Peng Y."/>
            <person name="Rokas A."/>
            <person name="Rosa C.A."/>
            <person name="Scheuner C."/>
            <person name="Sibirny A.A."/>
            <person name="Slot J.C."/>
            <person name="Stielow J.B."/>
            <person name="Sun H."/>
            <person name="Kurtzman C.P."/>
            <person name="Blackwell M."/>
            <person name="Grigoriev I.V."/>
            <person name="Jeffries T.W."/>
        </authorList>
    </citation>
    <scope>NUCLEOTIDE SEQUENCE [LARGE SCALE GENOMIC DNA]</scope>
    <source>
        <strain evidence="21 22">NRRL Y-11557</strain>
    </source>
</reference>
<dbReference type="FunFam" id="3.40.1090.10:FF:000007">
    <property type="entry name" value="Lysophospholipase NTE1"/>
    <property type="match status" value="1"/>
</dbReference>
<evidence type="ECO:0000256" key="8">
    <source>
        <dbReference type="ARBA" id="ARBA00022824"/>
    </source>
</evidence>
<dbReference type="PANTHER" id="PTHR14226">
    <property type="entry name" value="NEUROPATHY TARGET ESTERASE/SWISS CHEESE D.MELANOGASTER"/>
    <property type="match status" value="1"/>
</dbReference>
<feature type="short sequence motif" description="GXSXG" evidence="15">
    <location>
        <begin position="1184"/>
        <end position="1188"/>
    </location>
</feature>
<feature type="compositionally biased region" description="Polar residues" evidence="17">
    <location>
        <begin position="306"/>
        <end position="333"/>
    </location>
</feature>
<feature type="active site" description="Proton acceptor" evidence="15">
    <location>
        <position position="1304"/>
    </location>
</feature>